<reference evidence="2" key="1">
    <citation type="submission" date="2016-06" db="EMBL/GenBank/DDBJ databases">
        <authorList>
            <person name="Varghese N."/>
            <person name="Submissions Spin"/>
        </authorList>
    </citation>
    <scope>NUCLEOTIDE SEQUENCE [LARGE SCALE GENOMIC DNA]</scope>
    <source>
        <strain evidence="2">DSM 43816</strain>
    </source>
</reference>
<dbReference type="InParanoid" id="A0A1C4YR69"/>
<evidence type="ECO:0000313" key="2">
    <source>
        <dbReference type="Proteomes" id="UP000198253"/>
    </source>
</evidence>
<dbReference type="EMBL" id="LT607413">
    <property type="protein sequence ID" value="SCF23235.1"/>
    <property type="molecule type" value="Genomic_DNA"/>
</dbReference>
<keyword evidence="2" id="KW-1185">Reference proteome</keyword>
<accession>A0A1C4YR69</accession>
<organism evidence="1 2">
    <name type="scientific">Micromonospora echinospora</name>
    <name type="common">Micromonospora purpurea</name>
    <dbReference type="NCBI Taxonomy" id="1877"/>
    <lineage>
        <taxon>Bacteria</taxon>
        <taxon>Bacillati</taxon>
        <taxon>Actinomycetota</taxon>
        <taxon>Actinomycetes</taxon>
        <taxon>Micromonosporales</taxon>
        <taxon>Micromonosporaceae</taxon>
        <taxon>Micromonospora</taxon>
    </lineage>
</organism>
<dbReference type="AlphaFoldDB" id="A0A1C4YR69"/>
<proteinExistence type="predicted"/>
<gene>
    <name evidence="1" type="ORF">GA0070618_4271</name>
</gene>
<evidence type="ECO:0008006" key="3">
    <source>
        <dbReference type="Google" id="ProtNLM"/>
    </source>
</evidence>
<name>A0A1C4YR69_MICEC</name>
<protein>
    <recommendedName>
        <fullName evidence="3">Acetyltransferase (GNAT) family protein</fullName>
    </recommendedName>
</protein>
<evidence type="ECO:0000313" key="1">
    <source>
        <dbReference type="EMBL" id="SCF23235.1"/>
    </source>
</evidence>
<dbReference type="Proteomes" id="UP000198253">
    <property type="component" value="Chromosome I"/>
</dbReference>
<sequence>MTEPDDDVRLDEQQAAAVRYLVAHADQVGRASGREPMREALLLLLTRGRWPRRHGWPVVPRLGTPWQDTVSAERHGWRCRTAYLPGAADMVFEVDYQICRRCRLGWVEQPYTLPRYQRRGLARAGLAALRVDHPGLTWHTLGQHLSEGRAFWIAAGQDVPGGYRPRAMCPHVPSG</sequence>
<dbReference type="RefSeq" id="WP_231931396.1">
    <property type="nucleotide sequence ID" value="NZ_LT607413.1"/>
</dbReference>